<dbReference type="InterPro" id="IPR012349">
    <property type="entry name" value="Split_barrel_FMN-bd"/>
</dbReference>
<protein>
    <submittedName>
        <fullName evidence="1">Nitroreductase family deazaflavin-dependent oxidoreductase</fullName>
    </submittedName>
</protein>
<dbReference type="AlphaFoldDB" id="A0A399G6D0"/>
<dbReference type="NCBIfam" id="TIGR00026">
    <property type="entry name" value="hi_GC_TIGR00026"/>
    <property type="match status" value="1"/>
</dbReference>
<evidence type="ECO:0000313" key="2">
    <source>
        <dbReference type="Proteomes" id="UP000265719"/>
    </source>
</evidence>
<sequence>MADSAFRRTPTGASRLLFRLPVHLYRIGLGWLFGRRLLLLNHIGRVSGKKRRVVVEVVERDPDAGTYTVCSGFGPKAAWYRNLMATPDVTIQVGVRTAEVTAVPLPPEEAGEVLVRYARRRPRTARGLTRFMGFETDGSEAAYRRAGTALPFVRFVPRT</sequence>
<reference evidence="1" key="1">
    <citation type="submission" date="2020-10" db="EMBL/GenBank/DDBJ databases">
        <title>De novo genome project of the cellulose decomposer Thermobifida halotolerans type strain.</title>
        <authorList>
            <person name="Nagy I."/>
            <person name="Horvath B."/>
            <person name="Kukolya J."/>
            <person name="Nagy I."/>
            <person name="Orsini M."/>
        </authorList>
    </citation>
    <scope>NUCLEOTIDE SEQUENCE</scope>
    <source>
        <strain evidence="1">DSM 44931</strain>
    </source>
</reference>
<keyword evidence="2" id="KW-1185">Reference proteome</keyword>
<dbReference type="KEGG" id="thao:NI17_003920"/>
<gene>
    <name evidence="1" type="ORF">NI17_003920</name>
</gene>
<dbReference type="Pfam" id="PF04075">
    <property type="entry name" value="F420H2_quin_red"/>
    <property type="match status" value="1"/>
</dbReference>
<dbReference type="Gene3D" id="2.30.110.10">
    <property type="entry name" value="Electron Transport, Fmn-binding Protein, Chain A"/>
    <property type="match status" value="1"/>
</dbReference>
<dbReference type="InterPro" id="IPR004378">
    <property type="entry name" value="F420H2_quin_Rdtase"/>
</dbReference>
<dbReference type="OrthoDB" id="163266at2"/>
<evidence type="ECO:0000313" key="1">
    <source>
        <dbReference type="EMBL" id="UOE21837.1"/>
    </source>
</evidence>
<dbReference type="Proteomes" id="UP000265719">
    <property type="component" value="Chromosome"/>
</dbReference>
<accession>A0A399G6D0</accession>
<dbReference type="EMBL" id="CP063196">
    <property type="protein sequence ID" value="UOE21837.1"/>
    <property type="molecule type" value="Genomic_DNA"/>
</dbReference>
<proteinExistence type="predicted"/>
<name>A0A399G6D0_9ACTN</name>
<dbReference type="GO" id="GO:0016491">
    <property type="term" value="F:oxidoreductase activity"/>
    <property type="evidence" value="ECO:0007669"/>
    <property type="project" value="InterPro"/>
</dbReference>
<organism evidence="1 2">
    <name type="scientific">Thermobifida halotolerans</name>
    <dbReference type="NCBI Taxonomy" id="483545"/>
    <lineage>
        <taxon>Bacteria</taxon>
        <taxon>Bacillati</taxon>
        <taxon>Actinomycetota</taxon>
        <taxon>Actinomycetes</taxon>
        <taxon>Streptosporangiales</taxon>
        <taxon>Nocardiopsidaceae</taxon>
        <taxon>Thermobifida</taxon>
    </lineage>
</organism>